<accession>A0A8X6XBL6</accession>
<evidence type="ECO:0000313" key="2">
    <source>
        <dbReference type="Proteomes" id="UP000886998"/>
    </source>
</evidence>
<evidence type="ECO:0000313" key="1">
    <source>
        <dbReference type="EMBL" id="GFY50737.1"/>
    </source>
</evidence>
<reference evidence="1" key="1">
    <citation type="submission" date="2020-08" db="EMBL/GenBank/DDBJ databases">
        <title>Multicomponent nature underlies the extraordinary mechanical properties of spider dragline silk.</title>
        <authorList>
            <person name="Kono N."/>
            <person name="Nakamura H."/>
            <person name="Mori M."/>
            <person name="Yoshida Y."/>
            <person name="Ohtoshi R."/>
            <person name="Malay A.D."/>
            <person name="Moran D.A.P."/>
            <person name="Tomita M."/>
            <person name="Numata K."/>
            <person name="Arakawa K."/>
        </authorList>
    </citation>
    <scope>NUCLEOTIDE SEQUENCE</scope>
</reference>
<organism evidence="1 2">
    <name type="scientific">Trichonephila inaurata madagascariensis</name>
    <dbReference type="NCBI Taxonomy" id="2747483"/>
    <lineage>
        <taxon>Eukaryota</taxon>
        <taxon>Metazoa</taxon>
        <taxon>Ecdysozoa</taxon>
        <taxon>Arthropoda</taxon>
        <taxon>Chelicerata</taxon>
        <taxon>Arachnida</taxon>
        <taxon>Araneae</taxon>
        <taxon>Araneomorphae</taxon>
        <taxon>Entelegynae</taxon>
        <taxon>Araneoidea</taxon>
        <taxon>Nephilidae</taxon>
        <taxon>Trichonephila</taxon>
        <taxon>Trichonephila inaurata</taxon>
    </lineage>
</organism>
<comment type="caution">
    <text evidence="1">The sequence shown here is derived from an EMBL/GenBank/DDBJ whole genome shotgun (WGS) entry which is preliminary data.</text>
</comment>
<protein>
    <submittedName>
        <fullName evidence="1">Uncharacterized protein</fullName>
    </submittedName>
</protein>
<sequence length="92" mass="10269">MDISPSKEEEISACEKLRDTATVASQSFTKPFKSMQDSIVLALGTVYGSISVEHRSLDEKKRKTWVPSYSNHDALAIVGHVTRDIELKDIKC</sequence>
<gene>
    <name evidence="1" type="ORF">TNIN_157911</name>
</gene>
<dbReference type="AlphaFoldDB" id="A0A8X6XBL6"/>
<proteinExistence type="predicted"/>
<dbReference type="EMBL" id="BMAV01007675">
    <property type="protein sequence ID" value="GFY50737.1"/>
    <property type="molecule type" value="Genomic_DNA"/>
</dbReference>
<name>A0A8X6XBL6_9ARAC</name>
<keyword evidence="2" id="KW-1185">Reference proteome</keyword>
<dbReference type="Proteomes" id="UP000886998">
    <property type="component" value="Unassembled WGS sequence"/>
</dbReference>